<evidence type="ECO:0000313" key="2">
    <source>
        <dbReference type="WBParaSite" id="ACRNAN_scaffold3527.g21817.t1"/>
    </source>
</evidence>
<accession>A0A914DPU0</accession>
<dbReference type="WBParaSite" id="ACRNAN_scaffold3527.g21817.t1">
    <property type="protein sequence ID" value="ACRNAN_scaffold3527.g21817.t1"/>
    <property type="gene ID" value="ACRNAN_scaffold3527.g21817"/>
</dbReference>
<protein>
    <submittedName>
        <fullName evidence="2">Uncharacterized protein</fullName>
    </submittedName>
</protein>
<proteinExistence type="predicted"/>
<sequence length="171" mass="19921">MACLYQCKRYTLYDEGHLPELCGQFRTKQQREERCDSKGQCKKCLFDTHSGNCKVFCRHCQEARNPIRKENSGEHHRAHCLFKWGSKAQKSALFERYCPRVEEPESPSQDLLMAPDDIELVEGLAAPTPSLPWYQEKDRPLALAERLIQEFGFDFDLDLELSKKHNSKLNI</sequence>
<organism evidence="1 2">
    <name type="scientific">Acrobeloides nanus</name>
    <dbReference type="NCBI Taxonomy" id="290746"/>
    <lineage>
        <taxon>Eukaryota</taxon>
        <taxon>Metazoa</taxon>
        <taxon>Ecdysozoa</taxon>
        <taxon>Nematoda</taxon>
        <taxon>Chromadorea</taxon>
        <taxon>Rhabditida</taxon>
        <taxon>Tylenchina</taxon>
        <taxon>Cephalobomorpha</taxon>
        <taxon>Cephaloboidea</taxon>
        <taxon>Cephalobidae</taxon>
        <taxon>Acrobeloides</taxon>
    </lineage>
</organism>
<evidence type="ECO:0000313" key="1">
    <source>
        <dbReference type="Proteomes" id="UP000887540"/>
    </source>
</evidence>
<dbReference type="AlphaFoldDB" id="A0A914DPU0"/>
<keyword evidence="1" id="KW-1185">Reference proteome</keyword>
<dbReference type="Proteomes" id="UP000887540">
    <property type="component" value="Unplaced"/>
</dbReference>
<name>A0A914DPU0_9BILA</name>
<reference evidence="2" key="1">
    <citation type="submission" date="2022-11" db="UniProtKB">
        <authorList>
            <consortium name="WormBaseParasite"/>
        </authorList>
    </citation>
    <scope>IDENTIFICATION</scope>
</reference>